<evidence type="ECO:0000313" key="3">
    <source>
        <dbReference type="Proteomes" id="UP000821837"/>
    </source>
</evidence>
<dbReference type="Proteomes" id="UP000821837">
    <property type="component" value="Chromosome 8"/>
</dbReference>
<reference evidence="2" key="2">
    <citation type="submission" date="2021-09" db="EMBL/GenBank/DDBJ databases">
        <authorList>
            <person name="Jia N."/>
            <person name="Wang J."/>
            <person name="Shi W."/>
            <person name="Du L."/>
            <person name="Sun Y."/>
            <person name="Zhan W."/>
            <person name="Jiang J."/>
            <person name="Wang Q."/>
            <person name="Zhang B."/>
            <person name="Ji P."/>
            <person name="Sakyi L.B."/>
            <person name="Cui X."/>
            <person name="Yuan T."/>
            <person name="Jiang B."/>
            <person name="Yang W."/>
            <person name="Lam T.T.-Y."/>
            <person name="Chang Q."/>
            <person name="Ding S."/>
            <person name="Wang X."/>
            <person name="Zhu J."/>
            <person name="Ruan X."/>
            <person name="Zhao L."/>
            <person name="Wei J."/>
            <person name="Que T."/>
            <person name="Du C."/>
            <person name="Cheng J."/>
            <person name="Dai P."/>
            <person name="Han X."/>
            <person name="Huang E."/>
            <person name="Gao Y."/>
            <person name="Liu J."/>
            <person name="Shao H."/>
            <person name="Ye R."/>
            <person name="Li L."/>
            <person name="Wei W."/>
            <person name="Wang X."/>
            <person name="Wang C."/>
            <person name="Huo Q."/>
            <person name="Li W."/>
            <person name="Guo W."/>
            <person name="Chen H."/>
            <person name="Chen S."/>
            <person name="Zhou L."/>
            <person name="Zhou L."/>
            <person name="Ni X."/>
            <person name="Tian J."/>
            <person name="Zhou Y."/>
            <person name="Sheng Y."/>
            <person name="Liu T."/>
            <person name="Pan Y."/>
            <person name="Xia L."/>
            <person name="Li J."/>
            <person name="Zhao F."/>
            <person name="Cao W."/>
        </authorList>
    </citation>
    <scope>NUCLEOTIDE SEQUENCE</scope>
    <source>
        <strain evidence="2">Rsan-2018</strain>
        <tissue evidence="2">Larvae</tissue>
    </source>
</reference>
<sequence length="223" mass="23491">MAGVTISGRPWKRPSQQLQPRKVSCLQTKHLQDNYEHWVNILKEENRLKEQQQQQQQQGAAASSSSTSPRATTAPTAEEDRAAASEDDEDDGDDGESDDCDDDDDDEESQAGVVGADVVVAAAPSPHQEEMETIQEVEEGALGGQGSTKTSPCVSIAQEAASSAVRTQGGAKTLAAVDDAVVSGASHPRPLPPSPLSAGPATPGREQRSSFPTSTEEGSSRRN</sequence>
<gene>
    <name evidence="2" type="ORF">HPB52_000168</name>
</gene>
<organism evidence="2 3">
    <name type="scientific">Rhipicephalus sanguineus</name>
    <name type="common">Brown dog tick</name>
    <name type="synonym">Ixodes sanguineus</name>
    <dbReference type="NCBI Taxonomy" id="34632"/>
    <lineage>
        <taxon>Eukaryota</taxon>
        <taxon>Metazoa</taxon>
        <taxon>Ecdysozoa</taxon>
        <taxon>Arthropoda</taxon>
        <taxon>Chelicerata</taxon>
        <taxon>Arachnida</taxon>
        <taxon>Acari</taxon>
        <taxon>Parasitiformes</taxon>
        <taxon>Ixodida</taxon>
        <taxon>Ixodoidea</taxon>
        <taxon>Ixodidae</taxon>
        <taxon>Rhipicephalinae</taxon>
        <taxon>Rhipicephalus</taxon>
        <taxon>Rhipicephalus</taxon>
    </lineage>
</organism>
<comment type="caution">
    <text evidence="2">The sequence shown here is derived from an EMBL/GenBank/DDBJ whole genome shotgun (WGS) entry which is preliminary data.</text>
</comment>
<feature type="compositionally biased region" description="Polar residues" evidence="1">
    <location>
        <begin position="14"/>
        <end position="25"/>
    </location>
</feature>
<feature type="compositionally biased region" description="Low complexity" evidence="1">
    <location>
        <begin position="110"/>
        <end position="123"/>
    </location>
</feature>
<dbReference type="EMBL" id="JABSTV010001254">
    <property type="protein sequence ID" value="KAH7938749.1"/>
    <property type="molecule type" value="Genomic_DNA"/>
</dbReference>
<accession>A0A9D4PFI7</accession>
<name>A0A9D4PFI7_RHISA</name>
<dbReference type="VEuPathDB" id="VectorBase:RSAN_055642"/>
<feature type="region of interest" description="Disordered" evidence="1">
    <location>
        <begin position="46"/>
        <end position="151"/>
    </location>
</feature>
<keyword evidence="3" id="KW-1185">Reference proteome</keyword>
<feature type="region of interest" description="Disordered" evidence="1">
    <location>
        <begin position="181"/>
        <end position="223"/>
    </location>
</feature>
<protein>
    <submittedName>
        <fullName evidence="2">Uncharacterized protein</fullName>
    </submittedName>
</protein>
<feature type="compositionally biased region" description="Acidic residues" evidence="1">
    <location>
        <begin position="85"/>
        <end position="109"/>
    </location>
</feature>
<evidence type="ECO:0000256" key="1">
    <source>
        <dbReference type="SAM" id="MobiDB-lite"/>
    </source>
</evidence>
<reference evidence="2" key="1">
    <citation type="journal article" date="2020" name="Cell">
        <title>Large-Scale Comparative Analyses of Tick Genomes Elucidate Their Genetic Diversity and Vector Capacities.</title>
        <authorList>
            <consortium name="Tick Genome and Microbiome Consortium (TIGMIC)"/>
            <person name="Jia N."/>
            <person name="Wang J."/>
            <person name="Shi W."/>
            <person name="Du L."/>
            <person name="Sun Y."/>
            <person name="Zhan W."/>
            <person name="Jiang J.F."/>
            <person name="Wang Q."/>
            <person name="Zhang B."/>
            <person name="Ji P."/>
            <person name="Bell-Sakyi L."/>
            <person name="Cui X.M."/>
            <person name="Yuan T.T."/>
            <person name="Jiang B.G."/>
            <person name="Yang W.F."/>
            <person name="Lam T.T."/>
            <person name="Chang Q.C."/>
            <person name="Ding S.J."/>
            <person name="Wang X.J."/>
            <person name="Zhu J.G."/>
            <person name="Ruan X.D."/>
            <person name="Zhao L."/>
            <person name="Wei J.T."/>
            <person name="Ye R.Z."/>
            <person name="Que T.C."/>
            <person name="Du C.H."/>
            <person name="Zhou Y.H."/>
            <person name="Cheng J.X."/>
            <person name="Dai P.F."/>
            <person name="Guo W.B."/>
            <person name="Han X.H."/>
            <person name="Huang E.J."/>
            <person name="Li L.F."/>
            <person name="Wei W."/>
            <person name="Gao Y.C."/>
            <person name="Liu J.Z."/>
            <person name="Shao H.Z."/>
            <person name="Wang X."/>
            <person name="Wang C.C."/>
            <person name="Yang T.C."/>
            <person name="Huo Q.B."/>
            <person name="Li W."/>
            <person name="Chen H.Y."/>
            <person name="Chen S.E."/>
            <person name="Zhou L.G."/>
            <person name="Ni X.B."/>
            <person name="Tian J.H."/>
            <person name="Sheng Y."/>
            <person name="Liu T."/>
            <person name="Pan Y.S."/>
            <person name="Xia L.Y."/>
            <person name="Li J."/>
            <person name="Zhao F."/>
            <person name="Cao W.C."/>
        </authorList>
    </citation>
    <scope>NUCLEOTIDE SEQUENCE</scope>
    <source>
        <strain evidence="2">Rsan-2018</strain>
    </source>
</reference>
<feature type="compositionally biased region" description="Low complexity" evidence="1">
    <location>
        <begin position="51"/>
        <end position="76"/>
    </location>
</feature>
<evidence type="ECO:0000313" key="2">
    <source>
        <dbReference type="EMBL" id="KAH7938749.1"/>
    </source>
</evidence>
<proteinExistence type="predicted"/>
<feature type="region of interest" description="Disordered" evidence="1">
    <location>
        <begin position="1"/>
        <end position="25"/>
    </location>
</feature>
<dbReference type="AlphaFoldDB" id="A0A9D4PFI7"/>